<gene>
    <name evidence="2" type="ORF">JL001p22</name>
</gene>
<accession>Q5DN83</accession>
<feature type="domain" description="TET-Associated Glycosyltransferase" evidence="1">
    <location>
        <begin position="1"/>
        <end position="211"/>
    </location>
</feature>
<reference evidence="2 3" key="1">
    <citation type="journal article" date="2005" name="Appl. Environ. Microbiol.">
        <title>Genomic analysis of bacteriophage PhiJL001: insights into its interaction with a sponge-associated alpha-proteobacterium.</title>
        <authorList>
            <person name="Lohr J.E."/>
            <person name="Chen F."/>
            <person name="Hill R.T."/>
        </authorList>
    </citation>
    <scope>NUCLEOTIDE SEQUENCE</scope>
</reference>
<dbReference type="RefSeq" id="YP_223946.1">
    <property type="nucleotide sequence ID" value="NC_006938.1"/>
</dbReference>
<dbReference type="EMBL" id="AY576273">
    <property type="protein sequence ID" value="AAT69498.1"/>
    <property type="molecule type" value="Genomic_DNA"/>
</dbReference>
<dbReference type="Proteomes" id="UP000000993">
    <property type="component" value="Segment"/>
</dbReference>
<keyword evidence="3" id="KW-1185">Reference proteome</keyword>
<evidence type="ECO:0000313" key="2">
    <source>
        <dbReference type="EMBL" id="AAT69498.1"/>
    </source>
</evidence>
<evidence type="ECO:0000259" key="1">
    <source>
        <dbReference type="Pfam" id="PF20691"/>
    </source>
</evidence>
<dbReference type="KEGG" id="vg:3342410"/>
<dbReference type="Pfam" id="PF20691">
    <property type="entry name" value="TAGT"/>
    <property type="match status" value="1"/>
</dbReference>
<proteinExistence type="predicted"/>
<dbReference type="InterPro" id="IPR049100">
    <property type="entry name" value="TAGT"/>
</dbReference>
<keyword evidence="2" id="KW-0808">Transferase</keyword>
<dbReference type="GeneID" id="3342410"/>
<sequence length="272" mass="32051">MKVFIPSLGRADMLMERGTVANLPQRERIQHTYLVCQHHERKAYEKVCDKWGTNLMVLDKKIKRIVPTRHMIGQVCEKEGFDKFMMLDDDLEFYIRQRQWEQTDDWWKLTVPSGAELSKLFHLMSDDLDTVEHVGISGREGNNRVREAWVYNTRYMRALGYQTDAYLACEHNRVQVMEDFDIALQMLKQGWQCKVWYEYAQGQTKTQAAGGCSVWRTHKVHNAGAERLAKLHPGFVRVREKQNKTDREGFGTRKEVTVLWKKAYESSQEKEK</sequence>
<organism evidence="2 3">
    <name type="scientific">Alphaproteobacteria phage PhiJL001</name>
    <dbReference type="NCBI Taxonomy" id="2681607"/>
    <lineage>
        <taxon>Viruses</taxon>
        <taxon>Duplodnaviria</taxon>
        <taxon>Heunggongvirae</taxon>
        <taxon>Uroviricota</taxon>
        <taxon>Caudoviricetes</taxon>
        <taxon>Mesyanzhinovviridae</taxon>
        <taxon>Keylargovirus</taxon>
        <taxon>Keylargovirus JL001</taxon>
    </lineage>
</organism>
<dbReference type="GO" id="GO:0016740">
    <property type="term" value="F:transferase activity"/>
    <property type="evidence" value="ECO:0007669"/>
    <property type="project" value="UniProtKB-KW"/>
</dbReference>
<evidence type="ECO:0000313" key="3">
    <source>
        <dbReference type="Proteomes" id="UP000000993"/>
    </source>
</evidence>
<name>Q5DN83_9CAUD</name>
<protein>
    <submittedName>
        <fullName evidence="2">Glucosyl transferase</fullName>
    </submittedName>
</protein>